<evidence type="ECO:0000256" key="1">
    <source>
        <dbReference type="SAM" id="MobiDB-lite"/>
    </source>
</evidence>
<dbReference type="PROSITE" id="PS50175">
    <property type="entry name" value="ASP_PROT_RETROV"/>
    <property type="match status" value="1"/>
</dbReference>
<feature type="domain" description="Peptidase A2" evidence="2">
    <location>
        <begin position="315"/>
        <end position="329"/>
    </location>
</feature>
<dbReference type="Proteomes" id="UP000078561">
    <property type="component" value="Unassembled WGS sequence"/>
</dbReference>
<dbReference type="OrthoDB" id="2288066at2759"/>
<name>A0A168KQ60_ABSGL</name>
<gene>
    <name evidence="3" type="primary">ABSGL_00475.1 scaffold 757</name>
</gene>
<dbReference type="EMBL" id="LT550246">
    <property type="protein sequence ID" value="SAL95163.1"/>
    <property type="molecule type" value="Genomic_DNA"/>
</dbReference>
<organism evidence="3">
    <name type="scientific">Absidia glauca</name>
    <name type="common">Pin mould</name>
    <dbReference type="NCBI Taxonomy" id="4829"/>
    <lineage>
        <taxon>Eukaryota</taxon>
        <taxon>Fungi</taxon>
        <taxon>Fungi incertae sedis</taxon>
        <taxon>Mucoromycota</taxon>
        <taxon>Mucoromycotina</taxon>
        <taxon>Mucoromycetes</taxon>
        <taxon>Mucorales</taxon>
        <taxon>Cunninghamellaceae</taxon>
        <taxon>Absidia</taxon>
    </lineage>
</organism>
<dbReference type="STRING" id="4829.A0A168KQ60"/>
<sequence length="329" mass="37910">MEIHQVDPDVNWKLYLTYAMAGDDVDVWFSNNLKPLDVTWLEARKLLLEKFSNKDRRIDATMELFCLKMDPAKESYTEFGLRLQHLCHEASWKDDLTTAMLCLRALPQSLKENVLVVYHSRTNKHDLPQTAEEVLKIASKLAKQKRSFHRDDEDAPTKKQRQNVRPAKTLYCSHHGAASSHATRDCRFLNSSNSFNSSNSSNSSLQGFNSYHPNNGNRTKNDSKLCYYCKKVEFTAGHFCPERKAKMENKKAFVRSVRHPADPTIDDLNQGFRDIQMQGYDNDGKTKYGLHTHSVDKDYTNKPYVFPLLLQNERTYGLLDTGAEINVYS</sequence>
<feature type="compositionally biased region" description="Polar residues" evidence="1">
    <location>
        <begin position="205"/>
        <end position="216"/>
    </location>
</feature>
<dbReference type="AlphaFoldDB" id="A0A168KQ60"/>
<dbReference type="GO" id="GO:0006508">
    <property type="term" value="P:proteolysis"/>
    <property type="evidence" value="ECO:0007669"/>
    <property type="project" value="InterPro"/>
</dbReference>
<reference evidence="3" key="1">
    <citation type="submission" date="2016-04" db="EMBL/GenBank/DDBJ databases">
        <authorList>
            <person name="Evans L.H."/>
            <person name="Alamgir A."/>
            <person name="Owens N."/>
            <person name="Weber N.D."/>
            <person name="Virtaneva K."/>
            <person name="Barbian K."/>
            <person name="Babar A."/>
            <person name="Rosenke K."/>
        </authorList>
    </citation>
    <scope>NUCLEOTIDE SEQUENCE [LARGE SCALE GENOMIC DNA]</scope>
    <source>
        <strain evidence="3">CBS 101.48</strain>
    </source>
</reference>
<proteinExistence type="predicted"/>
<feature type="compositionally biased region" description="Low complexity" evidence="1">
    <location>
        <begin position="195"/>
        <end position="204"/>
    </location>
</feature>
<accession>A0A168KQ60</accession>
<dbReference type="InterPro" id="IPR001995">
    <property type="entry name" value="Peptidase_A2_cat"/>
</dbReference>
<dbReference type="InParanoid" id="A0A168KQ60"/>
<evidence type="ECO:0000313" key="4">
    <source>
        <dbReference type="Proteomes" id="UP000078561"/>
    </source>
</evidence>
<feature type="region of interest" description="Disordered" evidence="1">
    <location>
        <begin position="145"/>
        <end position="167"/>
    </location>
</feature>
<feature type="region of interest" description="Disordered" evidence="1">
    <location>
        <begin position="195"/>
        <end position="216"/>
    </location>
</feature>
<evidence type="ECO:0000259" key="2">
    <source>
        <dbReference type="PROSITE" id="PS50175"/>
    </source>
</evidence>
<dbReference type="GO" id="GO:0004190">
    <property type="term" value="F:aspartic-type endopeptidase activity"/>
    <property type="evidence" value="ECO:0007669"/>
    <property type="project" value="InterPro"/>
</dbReference>
<protein>
    <recommendedName>
        <fullName evidence="2">Peptidase A2 domain-containing protein</fullName>
    </recommendedName>
</protein>
<evidence type="ECO:0000313" key="3">
    <source>
        <dbReference type="EMBL" id="SAL95163.1"/>
    </source>
</evidence>
<keyword evidence="4" id="KW-1185">Reference proteome</keyword>